<keyword evidence="4" id="KW-1185">Reference proteome</keyword>
<feature type="domain" description="Glycosyl transferase family 1" evidence="1">
    <location>
        <begin position="220"/>
        <end position="384"/>
    </location>
</feature>
<dbReference type="Proteomes" id="UP001315686">
    <property type="component" value="Unassembled WGS sequence"/>
</dbReference>
<evidence type="ECO:0000259" key="2">
    <source>
        <dbReference type="Pfam" id="PF13579"/>
    </source>
</evidence>
<dbReference type="InterPro" id="IPR001296">
    <property type="entry name" value="Glyco_trans_1"/>
</dbReference>
<dbReference type="NCBIfam" id="NF007640">
    <property type="entry name" value="PRK10307.1"/>
    <property type="match status" value="1"/>
</dbReference>
<dbReference type="Pfam" id="PF13579">
    <property type="entry name" value="Glyco_trans_4_4"/>
    <property type="match status" value="1"/>
</dbReference>
<dbReference type="InterPro" id="IPR028098">
    <property type="entry name" value="Glyco_trans_4-like_N"/>
</dbReference>
<dbReference type="AlphaFoldDB" id="A0AAP2G8E2"/>
<dbReference type="SUPFAM" id="SSF53756">
    <property type="entry name" value="UDP-Glycosyltransferase/glycogen phosphorylase"/>
    <property type="match status" value="1"/>
</dbReference>
<proteinExistence type="predicted"/>
<comment type="caution">
    <text evidence="3">The sequence shown here is derived from an EMBL/GenBank/DDBJ whole genome shotgun (WGS) entry which is preliminary data.</text>
</comment>
<evidence type="ECO:0000259" key="1">
    <source>
        <dbReference type="Pfam" id="PF00534"/>
    </source>
</evidence>
<dbReference type="EMBL" id="JADQAZ010000002">
    <property type="protein sequence ID" value="MBT0958241.1"/>
    <property type="molecule type" value="Genomic_DNA"/>
</dbReference>
<organism evidence="3 4">
    <name type="scientific">Harenicola maris</name>
    <dbReference type="NCBI Taxonomy" id="2841044"/>
    <lineage>
        <taxon>Bacteria</taxon>
        <taxon>Pseudomonadati</taxon>
        <taxon>Pseudomonadota</taxon>
        <taxon>Alphaproteobacteria</taxon>
        <taxon>Rhodobacterales</taxon>
        <taxon>Paracoccaceae</taxon>
        <taxon>Harenicola</taxon>
    </lineage>
</organism>
<name>A0AAP2G8E2_9RHOB</name>
<reference evidence="3 4" key="1">
    <citation type="journal article" date="2021" name="Arch. Microbiol.">
        <title>Harenicola maris gen. nov., sp. nov. isolated from the Sea of Japan shallow sediments.</title>
        <authorList>
            <person name="Romanenko L.A."/>
            <person name="Kurilenko V.V."/>
            <person name="Chernysheva N.Y."/>
            <person name="Tekutyeva L.A."/>
            <person name="Velansky P.V."/>
            <person name="Svetashev V.I."/>
            <person name="Isaeva M.P."/>
        </authorList>
    </citation>
    <scope>NUCLEOTIDE SEQUENCE [LARGE SCALE GENOMIC DNA]</scope>
    <source>
        <strain evidence="3 4">KMM 3653</strain>
    </source>
</reference>
<dbReference type="PANTHER" id="PTHR45947:SF3">
    <property type="entry name" value="SULFOQUINOVOSYL TRANSFERASE SQD2"/>
    <property type="match status" value="1"/>
</dbReference>
<gene>
    <name evidence="3" type="ORF">IV417_12660</name>
</gene>
<evidence type="ECO:0000313" key="3">
    <source>
        <dbReference type="EMBL" id="MBT0958241.1"/>
    </source>
</evidence>
<dbReference type="Pfam" id="PF00534">
    <property type="entry name" value="Glycos_transf_1"/>
    <property type="match status" value="1"/>
</dbReference>
<dbReference type="CDD" id="cd03794">
    <property type="entry name" value="GT4_WbuB-like"/>
    <property type="match status" value="1"/>
</dbReference>
<evidence type="ECO:0000313" key="4">
    <source>
        <dbReference type="Proteomes" id="UP001315686"/>
    </source>
</evidence>
<feature type="domain" description="Glycosyltransferase subfamily 4-like N-terminal" evidence="2">
    <location>
        <begin position="18"/>
        <end position="199"/>
    </location>
</feature>
<dbReference type="GO" id="GO:0016758">
    <property type="term" value="F:hexosyltransferase activity"/>
    <property type="evidence" value="ECO:0007669"/>
    <property type="project" value="TreeGrafter"/>
</dbReference>
<sequence>MKFQILGINYAPEMISTAVYTTDLAEDLLRRGHEVNVVTAQPYFPDWRVMQGWPKYWYRREKRNGVDVVHCPLYVPQKPTGRSRLLHYATFAATSFFPMIWRAATRRPDIVFVPAPSLVSALTGWIAARLCGAKLWIHVQDFEVEAAFATKAISETGRLGRAARAFERWIFRRCDMASSISEPMVRKLVEKGMPESQTFEFRNWANLDKVKVLDAPSPQRENLGITTRNIALYSGNVAAKQGLEIIPQAARLLQDRDDLTFVICGEGPFLDELKEMSQDLTNIRFFPLQPLEVFSETLGMADIHLLPQIAGVSDLLLPSKLTNMLASGRPVVATVDPGTALAKEVLGAGTICPPGDAQAFATAITELLTDPDARNGMGKTARERALERWNKSAIIDRFVERAKEVTDNRFGRDTGSE</sequence>
<dbReference type="Gene3D" id="3.40.50.2000">
    <property type="entry name" value="Glycogen Phosphorylase B"/>
    <property type="match status" value="2"/>
</dbReference>
<accession>A0AAP2G8E2</accession>
<dbReference type="PANTHER" id="PTHR45947">
    <property type="entry name" value="SULFOQUINOVOSYL TRANSFERASE SQD2"/>
    <property type="match status" value="1"/>
</dbReference>
<protein>
    <submittedName>
        <fullName evidence="3">WcaI family glycosyltransferase</fullName>
    </submittedName>
</protein>
<dbReference type="InterPro" id="IPR050194">
    <property type="entry name" value="Glycosyltransferase_grp1"/>
</dbReference>
<dbReference type="RefSeq" id="WP_327794453.1">
    <property type="nucleotide sequence ID" value="NZ_JADQAZ010000002.1"/>
</dbReference>